<accession>A0ABT1LVZ7</accession>
<evidence type="ECO:0000313" key="2">
    <source>
        <dbReference type="EMBL" id="MCP9271063.1"/>
    </source>
</evidence>
<keyword evidence="1" id="KW-0812">Transmembrane</keyword>
<keyword evidence="1" id="KW-0472">Membrane</keyword>
<feature type="transmembrane region" description="Helical" evidence="1">
    <location>
        <begin position="40"/>
        <end position="59"/>
    </location>
</feature>
<dbReference type="RefSeq" id="WP_255058034.1">
    <property type="nucleotide sequence ID" value="NZ_JANDBD010000001.1"/>
</dbReference>
<feature type="transmembrane region" description="Helical" evidence="1">
    <location>
        <begin position="12"/>
        <end position="33"/>
    </location>
</feature>
<comment type="caution">
    <text evidence="2">The sequence shown here is derived from an EMBL/GenBank/DDBJ whole genome shotgun (WGS) entry which is preliminary data.</text>
</comment>
<sequence length="175" mass="17434">MTAARTKAAQLRGVFVGAISGVTAVAGHGLGGAHLPGSAAVLLVVLCSAVAGAAASAAVVRRVPIVVACLLLGQVLGHLLLGVASEHAHATQWSAAMVCAHLCAALCAAALICTAERLFAAVAVAVWRLVLVLVALRDSAHRRPILTRWGVAALAARPDVGCGRVTRGPPALAAA</sequence>
<dbReference type="EMBL" id="JANDBD010000001">
    <property type="protein sequence ID" value="MCP9271063.1"/>
    <property type="molecule type" value="Genomic_DNA"/>
</dbReference>
<proteinExistence type="predicted"/>
<evidence type="ECO:0000313" key="3">
    <source>
        <dbReference type="Proteomes" id="UP001651690"/>
    </source>
</evidence>
<keyword evidence="3" id="KW-1185">Reference proteome</keyword>
<organism evidence="2 3">
    <name type="scientific">Mycolicibacterium arenosum</name>
    <dbReference type="NCBI Taxonomy" id="2952157"/>
    <lineage>
        <taxon>Bacteria</taxon>
        <taxon>Bacillati</taxon>
        <taxon>Actinomycetota</taxon>
        <taxon>Actinomycetes</taxon>
        <taxon>Mycobacteriales</taxon>
        <taxon>Mycobacteriaceae</taxon>
        <taxon>Mycolicibacterium</taxon>
    </lineage>
</organism>
<dbReference type="Proteomes" id="UP001651690">
    <property type="component" value="Unassembled WGS sequence"/>
</dbReference>
<feature type="transmembrane region" description="Helical" evidence="1">
    <location>
        <begin position="65"/>
        <end position="83"/>
    </location>
</feature>
<feature type="transmembrane region" description="Helical" evidence="1">
    <location>
        <begin position="118"/>
        <end position="136"/>
    </location>
</feature>
<keyword evidence="1" id="KW-1133">Transmembrane helix</keyword>
<protein>
    <recommendedName>
        <fullName evidence="4">Integral membrane protein</fullName>
    </recommendedName>
</protein>
<feature type="transmembrane region" description="Helical" evidence="1">
    <location>
        <begin position="95"/>
        <end position="112"/>
    </location>
</feature>
<evidence type="ECO:0000256" key="1">
    <source>
        <dbReference type="SAM" id="Phobius"/>
    </source>
</evidence>
<name>A0ABT1LVZ7_9MYCO</name>
<reference evidence="2 3" key="1">
    <citation type="submission" date="2022-06" db="EMBL/GenBank/DDBJ databases">
        <title>Mycolicibacterium sp. CAU 1645 isolated from seawater.</title>
        <authorList>
            <person name="Kim W."/>
        </authorList>
    </citation>
    <scope>NUCLEOTIDE SEQUENCE [LARGE SCALE GENOMIC DNA]</scope>
    <source>
        <strain evidence="2 3">CAU 1645</strain>
    </source>
</reference>
<gene>
    <name evidence="2" type="ORF">NM203_02550</name>
</gene>
<evidence type="ECO:0008006" key="4">
    <source>
        <dbReference type="Google" id="ProtNLM"/>
    </source>
</evidence>